<proteinExistence type="predicted"/>
<dbReference type="Pfam" id="PF04969">
    <property type="entry name" value="CS"/>
    <property type="match status" value="1"/>
</dbReference>
<dbReference type="AlphaFoldDB" id="A0A9W6ZR95"/>
<name>A0A9W6ZR95_9STRA</name>
<gene>
    <name evidence="2" type="ORF">TrRE_jg267</name>
</gene>
<dbReference type="GO" id="GO:0006457">
    <property type="term" value="P:protein folding"/>
    <property type="evidence" value="ECO:0007669"/>
    <property type="project" value="TreeGrafter"/>
</dbReference>
<feature type="domain" description="CS" evidence="1">
    <location>
        <begin position="157"/>
        <end position="244"/>
    </location>
</feature>
<dbReference type="EMBL" id="BRXZ01002301">
    <property type="protein sequence ID" value="GMH59294.1"/>
    <property type="molecule type" value="Genomic_DNA"/>
</dbReference>
<dbReference type="GO" id="GO:0005737">
    <property type="term" value="C:cytoplasm"/>
    <property type="evidence" value="ECO:0007669"/>
    <property type="project" value="TreeGrafter"/>
</dbReference>
<dbReference type="OrthoDB" id="496827at2759"/>
<dbReference type="InterPro" id="IPR037898">
    <property type="entry name" value="NudC_fam"/>
</dbReference>
<evidence type="ECO:0000259" key="1">
    <source>
        <dbReference type="PROSITE" id="PS51203"/>
    </source>
</evidence>
<dbReference type="PROSITE" id="PS51203">
    <property type="entry name" value="CS"/>
    <property type="match status" value="1"/>
</dbReference>
<protein>
    <recommendedName>
        <fullName evidence="1">CS domain-containing protein</fullName>
    </recommendedName>
</protein>
<dbReference type="SUPFAM" id="SSF49764">
    <property type="entry name" value="HSP20-like chaperones"/>
    <property type="match status" value="1"/>
</dbReference>
<dbReference type="InterPro" id="IPR008978">
    <property type="entry name" value="HSP20-like_chaperone"/>
</dbReference>
<dbReference type="PANTHER" id="PTHR12356">
    <property type="entry name" value="NUCLEAR MOVEMENT PROTEIN NUDC"/>
    <property type="match status" value="1"/>
</dbReference>
<evidence type="ECO:0000313" key="2">
    <source>
        <dbReference type="EMBL" id="GMH59294.1"/>
    </source>
</evidence>
<keyword evidence="3" id="KW-1185">Reference proteome</keyword>
<dbReference type="Proteomes" id="UP001165082">
    <property type="component" value="Unassembled WGS sequence"/>
</dbReference>
<dbReference type="CDD" id="cd06467">
    <property type="entry name" value="p23_NUDC_like"/>
    <property type="match status" value="1"/>
</dbReference>
<dbReference type="InterPro" id="IPR007052">
    <property type="entry name" value="CS_dom"/>
</dbReference>
<accession>A0A9W6ZR95</accession>
<reference evidence="2" key="1">
    <citation type="submission" date="2022-07" db="EMBL/GenBank/DDBJ databases">
        <title>Genome analysis of Parmales, a sister group of diatoms, reveals the evolutionary specialization of diatoms from phago-mixotrophs to photoautotrophs.</title>
        <authorList>
            <person name="Ban H."/>
            <person name="Sato S."/>
            <person name="Yoshikawa S."/>
            <person name="Kazumasa Y."/>
            <person name="Nakamura Y."/>
            <person name="Ichinomiya M."/>
            <person name="Saitoh K."/>
            <person name="Sato N."/>
            <person name="Blanc-Mathieu R."/>
            <person name="Endo H."/>
            <person name="Kuwata A."/>
            <person name="Ogata H."/>
        </authorList>
    </citation>
    <scope>NUCLEOTIDE SEQUENCE</scope>
</reference>
<sequence length="245" mass="26253">MAQQIRAEAIKAGANPAQLNAVNDLALLSLHNSTTCEITCLTLPVPLNSKTGVSMYTDDKGRSKGLETNVRASSLARRCGNSEADIKGDAFVSRYIDDEEGDVWVRLDFTEGQVSRDTTWTEVGKGRGGSLSNVMQGGGGAVDMGKAGGQHKPAEVKEGDGYVWTENPEEVEIRWQVGPDLKGRDVKVKFRARELRVEAGGEVKASGELGGAVVIDECTWCIEGEELVVTLGKREGGNMWGVAVK</sequence>
<organism evidence="2 3">
    <name type="scientific">Triparma retinervis</name>
    <dbReference type="NCBI Taxonomy" id="2557542"/>
    <lineage>
        <taxon>Eukaryota</taxon>
        <taxon>Sar</taxon>
        <taxon>Stramenopiles</taxon>
        <taxon>Ochrophyta</taxon>
        <taxon>Bolidophyceae</taxon>
        <taxon>Parmales</taxon>
        <taxon>Triparmaceae</taxon>
        <taxon>Triparma</taxon>
    </lineage>
</organism>
<dbReference type="Gene3D" id="2.60.40.790">
    <property type="match status" value="1"/>
</dbReference>
<evidence type="ECO:0000313" key="3">
    <source>
        <dbReference type="Proteomes" id="UP001165082"/>
    </source>
</evidence>
<comment type="caution">
    <text evidence="2">The sequence shown here is derived from an EMBL/GenBank/DDBJ whole genome shotgun (WGS) entry which is preliminary data.</text>
</comment>
<dbReference type="GO" id="GO:0051082">
    <property type="term" value="F:unfolded protein binding"/>
    <property type="evidence" value="ECO:0007669"/>
    <property type="project" value="TreeGrafter"/>
</dbReference>